<dbReference type="InterPro" id="IPR048072">
    <property type="entry name" value="7tmB2_latrophilin-like"/>
</dbReference>
<feature type="signal peptide" evidence="16">
    <location>
        <begin position="1"/>
        <end position="28"/>
    </location>
</feature>
<dbReference type="PANTHER" id="PTHR12011:SF347">
    <property type="entry name" value="FI21270P1-RELATED"/>
    <property type="match status" value="1"/>
</dbReference>
<evidence type="ECO:0000256" key="14">
    <source>
        <dbReference type="SAM" id="MobiDB-lite"/>
    </source>
</evidence>
<keyword evidence="12" id="KW-0325">Glycoprotein</keyword>
<evidence type="ECO:0000256" key="11">
    <source>
        <dbReference type="ARBA" id="ARBA00023170"/>
    </source>
</evidence>
<feature type="domain" description="GAIN-B" evidence="17">
    <location>
        <begin position="445"/>
        <end position="619"/>
    </location>
</feature>
<accession>A0A8D8LMQ1</accession>
<comment type="similarity">
    <text evidence="2">Belongs to the G-protein coupled receptor 2 family. LN-TM7 subfamily.</text>
</comment>
<keyword evidence="13" id="KW-0807">Transducer</keyword>
<feature type="region of interest" description="Disordered" evidence="14">
    <location>
        <begin position="1072"/>
        <end position="1110"/>
    </location>
</feature>
<dbReference type="InterPro" id="IPR046338">
    <property type="entry name" value="GAIN_dom_sf"/>
</dbReference>
<dbReference type="GO" id="GO:0007166">
    <property type="term" value="P:cell surface receptor signaling pathway"/>
    <property type="evidence" value="ECO:0007669"/>
    <property type="project" value="InterPro"/>
</dbReference>
<evidence type="ECO:0000256" key="5">
    <source>
        <dbReference type="ARBA" id="ARBA00022729"/>
    </source>
</evidence>
<evidence type="ECO:0000256" key="1">
    <source>
        <dbReference type="ARBA" id="ARBA00004651"/>
    </source>
</evidence>
<dbReference type="Pfam" id="PF00002">
    <property type="entry name" value="7tm_2"/>
    <property type="match status" value="1"/>
</dbReference>
<evidence type="ECO:0000256" key="12">
    <source>
        <dbReference type="ARBA" id="ARBA00023180"/>
    </source>
</evidence>
<keyword evidence="4 15" id="KW-0812">Transmembrane</keyword>
<dbReference type="AlphaFoldDB" id="A0A8D8LMQ1"/>
<dbReference type="InterPro" id="IPR000922">
    <property type="entry name" value="Lectin_gal-bd_dom"/>
</dbReference>
<dbReference type="CDD" id="cd15440">
    <property type="entry name" value="7tmB2_latrophilin-like_invertebrate"/>
    <property type="match status" value="1"/>
</dbReference>
<reference evidence="20" key="1">
    <citation type="submission" date="2021-05" db="EMBL/GenBank/DDBJ databases">
        <authorList>
            <person name="Alioto T."/>
            <person name="Alioto T."/>
            <person name="Gomez Garrido J."/>
        </authorList>
    </citation>
    <scope>NUCLEOTIDE SEQUENCE</scope>
</reference>
<dbReference type="GO" id="GO:0005886">
    <property type="term" value="C:plasma membrane"/>
    <property type="evidence" value="ECO:0007669"/>
    <property type="project" value="UniProtKB-SubCell"/>
</dbReference>
<evidence type="ECO:0000256" key="4">
    <source>
        <dbReference type="ARBA" id="ARBA00022692"/>
    </source>
</evidence>
<evidence type="ECO:0000256" key="2">
    <source>
        <dbReference type="ARBA" id="ARBA00010933"/>
    </source>
</evidence>
<dbReference type="GO" id="GO:0004930">
    <property type="term" value="F:G protein-coupled receptor activity"/>
    <property type="evidence" value="ECO:0007669"/>
    <property type="project" value="UniProtKB-KW"/>
</dbReference>
<evidence type="ECO:0000259" key="18">
    <source>
        <dbReference type="PROSITE" id="PS50228"/>
    </source>
</evidence>
<protein>
    <submittedName>
        <fullName evidence="20">Latrophilin Cirl</fullName>
    </submittedName>
</protein>
<dbReference type="Gene3D" id="4.10.1240.10">
    <property type="entry name" value="GPCR, family 2, extracellular hormone receptor domain"/>
    <property type="match status" value="1"/>
</dbReference>
<keyword evidence="3" id="KW-1003">Cell membrane</keyword>
<dbReference type="Gene3D" id="2.60.220.50">
    <property type="match status" value="1"/>
</dbReference>
<feature type="domain" description="SUEL-type lectin" evidence="18">
    <location>
        <begin position="42"/>
        <end position="131"/>
    </location>
</feature>
<feature type="transmembrane region" description="Helical" evidence="15">
    <location>
        <begin position="733"/>
        <end position="753"/>
    </location>
</feature>
<dbReference type="FunFam" id="2.60.120.740:FF:000001">
    <property type="entry name" value="Adhesion G protein-coupled receptor L2"/>
    <property type="match status" value="1"/>
</dbReference>
<dbReference type="PRINTS" id="PR00249">
    <property type="entry name" value="GPCRSECRETIN"/>
</dbReference>
<feature type="compositionally biased region" description="Basic and acidic residues" evidence="14">
    <location>
        <begin position="1072"/>
        <end position="1098"/>
    </location>
</feature>
<keyword evidence="10" id="KW-1015">Disulfide bond</keyword>
<feature type="transmembrane region" description="Helical" evidence="15">
    <location>
        <begin position="662"/>
        <end position="680"/>
    </location>
</feature>
<evidence type="ECO:0000256" key="9">
    <source>
        <dbReference type="ARBA" id="ARBA00023136"/>
    </source>
</evidence>
<evidence type="ECO:0000256" key="13">
    <source>
        <dbReference type="ARBA" id="ARBA00023224"/>
    </source>
</evidence>
<evidence type="ECO:0000256" key="15">
    <source>
        <dbReference type="SAM" id="Phobius"/>
    </source>
</evidence>
<feature type="domain" description="G-protein coupled receptors family 2 profile 2" evidence="19">
    <location>
        <begin position="628"/>
        <end position="874"/>
    </location>
</feature>
<keyword evidence="11" id="KW-0675">Receptor</keyword>
<feature type="region of interest" description="Disordered" evidence="14">
    <location>
        <begin position="899"/>
        <end position="1033"/>
    </location>
</feature>
<dbReference type="SUPFAM" id="SSF81321">
    <property type="entry name" value="Family A G protein-coupled receptor-like"/>
    <property type="match status" value="1"/>
</dbReference>
<feature type="transmembrane region" description="Helical" evidence="15">
    <location>
        <begin position="773"/>
        <end position="801"/>
    </location>
</feature>
<dbReference type="PROSITE" id="PS50221">
    <property type="entry name" value="GAIN_B"/>
    <property type="match status" value="1"/>
</dbReference>
<feature type="compositionally biased region" description="Basic and acidic residues" evidence="14">
    <location>
        <begin position="190"/>
        <end position="202"/>
    </location>
</feature>
<dbReference type="PROSITE" id="PS00650">
    <property type="entry name" value="G_PROTEIN_RECEP_F2_2"/>
    <property type="match status" value="1"/>
</dbReference>
<dbReference type="Gene3D" id="1.25.40.610">
    <property type="match status" value="1"/>
</dbReference>
<sequence length="1183" mass="133917">MQHRCRNMMTYSSLLLLHIACIISSVYAVRSGQAPPYSTIYACEGKTLRIECSEGQVIHLIRANYGRFSITICNDHGHTDWSVSCMSPKSLRVLHQKCSMQNNCTIWADTSLFTDPCPGTLKYLEAHYRCVSAANFSTPITKPIPPWLTTTTPSYPYHQRPQKNYPNGPPINPNRKYSGGRMQSPQTEVTPRDRFDFPEREKNRNHHRDRHTTSTMVTSTSTSTSTTTTPSLYFSTPSINDEAALQASFSPPPSGVELTSLCAPETSRGLTWNWTLKNDIQIVPCPAGSNGYARWRCVEDPLLNVAIRSPNYPDLSGCRSVWITSLDNRLGEGESILTIIGDLAKVTDKKVLYGGDMLAVTKIIHDTSLKTGRDVIAFQDEKQKEVVSKELVSNIVAVGSNLLDELQYSSWADLSLEEQLQVASSLVLGLEESAFLLAEAWDTERTVNLGYKNILISIHVIELDKLKKPTERFPLPSTQYDTNATWQSKHQDWIEIKASSFVDNGIDDITRVVYSTYERLHEVLIPIEMRNTSLLLNSRIIGASLGSGKHISLKESILVGLEHIRTENMTDPICVFWDYQSDNWSTDGCELYSTNKTFTICECTHLTNFALLMRISEESSIDLEEMFLKVLTYVGCILSCICLMVSFLTFHLMKTLKSERFTIHKNLCLSLFVAEIVFIVGATETNNPLLCSAVAVMLHYFFLCAFVWMLLEGFQLYVMLIEVFEVERSRTKWYYLFGYGFPFIIVGLCSFFFPGNYGTTEYCWLAPNAMVLYSFILPIGFVIVINLIFLSMTIVVMCRHANKTLAVKKPRDQSRSAFLRTWLKGALFLSFLLGLTWAFGILHIIYESLVSAYLFTVFNTFQGVFIFVFHCLLNEKIRTEYKVLLGKIDCLKRLMGAGEDPVSPSRDNGTTSSREARSSSQTGGSNGNSSSVVNSHSTADNSPHHAPHHQEPTYAPRVSDLDSNAPHHQEPTYAPRSSHYSRYDATYREPRGPDPGVYGYGGSSHGGSSQRGRSHDSYGRHHHPSSSSQASYRVRGRSYSPWNHIYYEIKTDPESKRDEDPVYEEIERRREREMREARMEGEAHSSSDRELTEEEARLRGNTSRHSSRSYADHRPLIPYNTIVTTTDPEHRNFRTALNAAFRQRLREQQNAQTVAVLDGETVVCHLQQHDDTSPDYSGRSRRL</sequence>
<keyword evidence="9 15" id="KW-0472">Membrane</keyword>
<name>A0A8D8LMQ1_9HEMI</name>
<evidence type="ECO:0000313" key="20">
    <source>
        <dbReference type="EMBL" id="CAG6612964.1"/>
    </source>
</evidence>
<evidence type="ECO:0000256" key="3">
    <source>
        <dbReference type="ARBA" id="ARBA00022475"/>
    </source>
</evidence>
<keyword evidence="7 15" id="KW-1133">Transmembrane helix</keyword>
<evidence type="ECO:0000256" key="7">
    <source>
        <dbReference type="ARBA" id="ARBA00022989"/>
    </source>
</evidence>
<dbReference type="GO" id="GO:0030246">
    <property type="term" value="F:carbohydrate binding"/>
    <property type="evidence" value="ECO:0007669"/>
    <property type="project" value="UniProtKB-KW"/>
</dbReference>
<organism evidence="20">
    <name type="scientific">Cacopsylla melanoneura</name>
    <dbReference type="NCBI Taxonomy" id="428564"/>
    <lineage>
        <taxon>Eukaryota</taxon>
        <taxon>Metazoa</taxon>
        <taxon>Ecdysozoa</taxon>
        <taxon>Arthropoda</taxon>
        <taxon>Hexapoda</taxon>
        <taxon>Insecta</taxon>
        <taxon>Pterygota</taxon>
        <taxon>Neoptera</taxon>
        <taxon>Paraneoptera</taxon>
        <taxon>Hemiptera</taxon>
        <taxon>Sternorrhyncha</taxon>
        <taxon>Psylloidea</taxon>
        <taxon>Psyllidae</taxon>
        <taxon>Psyllinae</taxon>
        <taxon>Cacopsylla</taxon>
    </lineage>
</organism>
<dbReference type="Pfam" id="PF02140">
    <property type="entry name" value="SUEL_Lectin"/>
    <property type="match status" value="1"/>
</dbReference>
<dbReference type="EMBL" id="HBUF01026138">
    <property type="protein sequence ID" value="CAG6612964.1"/>
    <property type="molecule type" value="Transcribed_RNA"/>
</dbReference>
<proteinExistence type="inferred from homology"/>
<comment type="subcellular location">
    <subcellularLocation>
        <location evidence="1">Cell membrane</location>
        <topology evidence="1">Multi-pass membrane protein</topology>
    </subcellularLocation>
</comment>
<dbReference type="InterPro" id="IPR017981">
    <property type="entry name" value="GPCR_2-like_7TM"/>
</dbReference>
<dbReference type="SMART" id="SM00303">
    <property type="entry name" value="GPS"/>
    <property type="match status" value="1"/>
</dbReference>
<dbReference type="InterPro" id="IPR057244">
    <property type="entry name" value="GAIN_B"/>
</dbReference>
<feature type="chain" id="PRO_5034992399" evidence="16">
    <location>
        <begin position="29"/>
        <end position="1183"/>
    </location>
</feature>
<dbReference type="InterPro" id="IPR017983">
    <property type="entry name" value="GPCR_2_secretin-like_CS"/>
</dbReference>
<feature type="region of interest" description="Disordered" evidence="14">
    <location>
        <begin position="152"/>
        <end position="235"/>
    </location>
</feature>
<keyword evidence="8" id="KW-0297">G-protein coupled receptor</keyword>
<dbReference type="Pfam" id="PF01825">
    <property type="entry name" value="GPS"/>
    <property type="match status" value="1"/>
</dbReference>
<evidence type="ECO:0000256" key="16">
    <source>
        <dbReference type="SAM" id="SignalP"/>
    </source>
</evidence>
<dbReference type="PROSITE" id="PS50261">
    <property type="entry name" value="G_PROTEIN_RECEP_F2_4"/>
    <property type="match status" value="1"/>
</dbReference>
<evidence type="ECO:0000259" key="17">
    <source>
        <dbReference type="PROSITE" id="PS50221"/>
    </source>
</evidence>
<dbReference type="Gene3D" id="2.60.120.740">
    <property type="match status" value="1"/>
</dbReference>
<evidence type="ECO:0000256" key="10">
    <source>
        <dbReference type="ARBA" id="ARBA00023157"/>
    </source>
</evidence>
<feature type="transmembrane region" description="Helical" evidence="15">
    <location>
        <begin position="630"/>
        <end position="650"/>
    </location>
</feature>
<dbReference type="PANTHER" id="PTHR12011">
    <property type="entry name" value="ADHESION G-PROTEIN COUPLED RECEPTOR"/>
    <property type="match status" value="1"/>
</dbReference>
<dbReference type="PROSITE" id="PS50228">
    <property type="entry name" value="SUEL_LECTIN"/>
    <property type="match status" value="1"/>
</dbReference>
<dbReference type="InterPro" id="IPR043159">
    <property type="entry name" value="Lectin_gal-bd_sf"/>
</dbReference>
<dbReference type="CDD" id="cd22830">
    <property type="entry name" value="Gal_Rha_Lectin_dCirl"/>
    <property type="match status" value="1"/>
</dbReference>
<feature type="compositionally biased region" description="Low complexity" evidence="14">
    <location>
        <begin position="213"/>
        <end position="235"/>
    </location>
</feature>
<evidence type="ECO:0000256" key="6">
    <source>
        <dbReference type="ARBA" id="ARBA00022734"/>
    </source>
</evidence>
<dbReference type="InterPro" id="IPR032471">
    <property type="entry name" value="AGRL2-4_GAIN_subdom_A"/>
</dbReference>
<dbReference type="InterPro" id="IPR036445">
    <property type="entry name" value="GPCR_2_extracell_dom_sf"/>
</dbReference>
<feature type="compositionally biased region" description="Basic and acidic residues" evidence="14">
    <location>
        <begin position="981"/>
        <end position="992"/>
    </location>
</feature>
<feature type="transmembrane region" description="Helical" evidence="15">
    <location>
        <begin position="852"/>
        <end position="873"/>
    </location>
</feature>
<keyword evidence="5 16" id="KW-0732">Signal</keyword>
<dbReference type="FunFam" id="1.20.1070.10:FF:000200">
    <property type="entry name" value="Adhesion G protein-coupled receptor L3"/>
    <property type="match status" value="1"/>
</dbReference>
<dbReference type="Pfam" id="PF16489">
    <property type="entry name" value="GAIN"/>
    <property type="match status" value="1"/>
</dbReference>
<feature type="transmembrane region" description="Helical" evidence="15">
    <location>
        <begin position="700"/>
        <end position="721"/>
    </location>
</feature>
<dbReference type="Gene3D" id="1.20.1070.10">
    <property type="entry name" value="Rhodopsin 7-helix transmembrane proteins"/>
    <property type="match status" value="1"/>
</dbReference>
<feature type="compositionally biased region" description="Low complexity" evidence="14">
    <location>
        <begin position="918"/>
        <end position="938"/>
    </location>
</feature>
<feature type="transmembrane region" description="Helical" evidence="15">
    <location>
        <begin position="822"/>
        <end position="846"/>
    </location>
</feature>
<evidence type="ECO:0000259" key="19">
    <source>
        <dbReference type="PROSITE" id="PS50261"/>
    </source>
</evidence>
<dbReference type="InterPro" id="IPR000203">
    <property type="entry name" value="GPS"/>
</dbReference>
<keyword evidence="6" id="KW-0430">Lectin</keyword>
<dbReference type="InterPro" id="IPR000832">
    <property type="entry name" value="GPCR_2_secretin-like"/>
</dbReference>
<evidence type="ECO:0000256" key="8">
    <source>
        <dbReference type="ARBA" id="ARBA00023040"/>
    </source>
</evidence>